<feature type="chain" id="PRO_5006132821" description="Phosphate/phosphite/phosphonate ABC transporter substrate-binding protein" evidence="2">
    <location>
        <begin position="27"/>
        <end position="359"/>
    </location>
</feature>
<sequence length="359" mass="39387">MIEKRTQKTSFLLIFALFLVLLSACGTPQETPVATCQPTEAPTSTPTRTPWPSPTPTPTSTPTPRPPGAEDMPFKMGVVLSPIDQNALTASGVLSQYLFEQTGLAFQVEYYERYEDLLHDLGDYSLHAAWLPPLTYVYAQQEELAEVNLLVNNYGTYAIGVQFLAPKSSGVQVSFNAEKNINTANAATALRQFQGKTPCWVSRTSASGYVVPAAILEQNSIPVQPGAMLQSHSAVIRALYAGGICDFGATFSISGDPRTAPDLLAEHPDILEEIPIIWRSDPIIPNLNLSYHPYIQDDLRSMINVALFNFISSPEGQQTLTNTLQYNVQDLKWVEDDLYQPLTELLEILGDDIASFIGG</sequence>
<evidence type="ECO:0000313" key="3">
    <source>
        <dbReference type="EMBL" id="KPL77887.1"/>
    </source>
</evidence>
<evidence type="ECO:0000313" key="4">
    <source>
        <dbReference type="Proteomes" id="UP000050417"/>
    </source>
</evidence>
<evidence type="ECO:0000256" key="1">
    <source>
        <dbReference type="SAM" id="MobiDB-lite"/>
    </source>
</evidence>
<dbReference type="RefSeq" id="WP_152966298.1">
    <property type="nucleotide sequence ID" value="NZ_LGCL01000021.1"/>
</dbReference>
<name>A0A0P6X489_9CHLR</name>
<reference evidence="3 4" key="1">
    <citation type="submission" date="2015-07" db="EMBL/GenBank/DDBJ databases">
        <title>Genome sequence of Ornatilinea apprima DSM 23815.</title>
        <authorList>
            <person name="Hemp J."/>
            <person name="Ward L.M."/>
            <person name="Pace L.A."/>
            <person name="Fischer W.W."/>
        </authorList>
    </citation>
    <scope>NUCLEOTIDE SEQUENCE [LARGE SCALE GENOMIC DNA]</scope>
    <source>
        <strain evidence="3 4">P3M-1</strain>
    </source>
</reference>
<feature type="compositionally biased region" description="Pro residues" evidence="1">
    <location>
        <begin position="49"/>
        <end position="67"/>
    </location>
</feature>
<evidence type="ECO:0000256" key="2">
    <source>
        <dbReference type="SAM" id="SignalP"/>
    </source>
</evidence>
<dbReference type="PROSITE" id="PS51257">
    <property type="entry name" value="PROKAR_LIPOPROTEIN"/>
    <property type="match status" value="1"/>
</dbReference>
<comment type="caution">
    <text evidence="3">The sequence shown here is derived from an EMBL/GenBank/DDBJ whole genome shotgun (WGS) entry which is preliminary data.</text>
</comment>
<proteinExistence type="predicted"/>
<keyword evidence="2" id="KW-0732">Signal</keyword>
<dbReference type="STRING" id="1134406.ADN00_08410"/>
<dbReference type="OrthoDB" id="156967at2"/>
<dbReference type="AlphaFoldDB" id="A0A0P6X489"/>
<feature type="signal peptide" evidence="2">
    <location>
        <begin position="1"/>
        <end position="26"/>
    </location>
</feature>
<feature type="region of interest" description="Disordered" evidence="1">
    <location>
        <begin position="31"/>
        <end position="71"/>
    </location>
</feature>
<accession>A0A0P6X489</accession>
<organism evidence="3 4">
    <name type="scientific">Ornatilinea apprima</name>
    <dbReference type="NCBI Taxonomy" id="1134406"/>
    <lineage>
        <taxon>Bacteria</taxon>
        <taxon>Bacillati</taxon>
        <taxon>Chloroflexota</taxon>
        <taxon>Anaerolineae</taxon>
        <taxon>Anaerolineales</taxon>
        <taxon>Anaerolineaceae</taxon>
        <taxon>Ornatilinea</taxon>
    </lineage>
</organism>
<evidence type="ECO:0008006" key="5">
    <source>
        <dbReference type="Google" id="ProtNLM"/>
    </source>
</evidence>
<gene>
    <name evidence="3" type="ORF">ADN00_08410</name>
</gene>
<dbReference type="SUPFAM" id="SSF53850">
    <property type="entry name" value="Periplasmic binding protein-like II"/>
    <property type="match status" value="1"/>
</dbReference>
<dbReference type="Proteomes" id="UP000050417">
    <property type="component" value="Unassembled WGS sequence"/>
</dbReference>
<protein>
    <recommendedName>
        <fullName evidence="5">Phosphate/phosphite/phosphonate ABC transporter substrate-binding protein</fullName>
    </recommendedName>
</protein>
<dbReference type="EMBL" id="LGCL01000021">
    <property type="protein sequence ID" value="KPL77887.1"/>
    <property type="molecule type" value="Genomic_DNA"/>
</dbReference>
<dbReference type="Gene3D" id="3.40.190.10">
    <property type="entry name" value="Periplasmic binding protein-like II"/>
    <property type="match status" value="2"/>
</dbReference>
<dbReference type="PANTHER" id="PTHR35841:SF1">
    <property type="entry name" value="PHOSPHONATES-BINDING PERIPLASMIC PROTEIN"/>
    <property type="match status" value="1"/>
</dbReference>
<keyword evidence="4" id="KW-1185">Reference proteome</keyword>
<dbReference type="Pfam" id="PF12974">
    <property type="entry name" value="Phosphonate-bd"/>
    <property type="match status" value="1"/>
</dbReference>
<feature type="compositionally biased region" description="Polar residues" evidence="1">
    <location>
        <begin position="31"/>
        <end position="41"/>
    </location>
</feature>
<dbReference type="PANTHER" id="PTHR35841">
    <property type="entry name" value="PHOSPHONATES-BINDING PERIPLASMIC PROTEIN"/>
    <property type="match status" value="1"/>
</dbReference>